<dbReference type="VEuPathDB" id="VectorBase:ACON2_034508"/>
<accession>A0A8W7PSM8</accession>
<evidence type="ECO:0000313" key="2">
    <source>
        <dbReference type="EnsemblMetazoa" id="ACOM037008-PA.1"/>
    </source>
</evidence>
<protein>
    <submittedName>
        <fullName evidence="2">Uncharacterized protein</fullName>
    </submittedName>
</protein>
<organism evidence="2">
    <name type="scientific">Anopheles coluzzii</name>
    <name type="common">African malaria mosquito</name>
    <dbReference type="NCBI Taxonomy" id="1518534"/>
    <lineage>
        <taxon>Eukaryota</taxon>
        <taxon>Metazoa</taxon>
        <taxon>Ecdysozoa</taxon>
        <taxon>Arthropoda</taxon>
        <taxon>Hexapoda</taxon>
        <taxon>Insecta</taxon>
        <taxon>Pterygota</taxon>
        <taxon>Neoptera</taxon>
        <taxon>Endopterygota</taxon>
        <taxon>Diptera</taxon>
        <taxon>Nematocera</taxon>
        <taxon>Culicoidea</taxon>
        <taxon>Culicidae</taxon>
        <taxon>Anophelinae</taxon>
        <taxon>Anopheles</taxon>
    </lineage>
</organism>
<feature type="region of interest" description="Disordered" evidence="1">
    <location>
        <begin position="47"/>
        <end position="66"/>
    </location>
</feature>
<reference evidence="2" key="1">
    <citation type="submission" date="2022-08" db="UniProtKB">
        <authorList>
            <consortium name="EnsemblMetazoa"/>
        </authorList>
    </citation>
    <scope>IDENTIFICATION</scope>
</reference>
<name>A0A8W7PSM8_ANOCL</name>
<dbReference type="Proteomes" id="UP000075882">
    <property type="component" value="Unassembled WGS sequence"/>
</dbReference>
<proteinExistence type="predicted"/>
<evidence type="ECO:0000256" key="1">
    <source>
        <dbReference type="SAM" id="MobiDB-lite"/>
    </source>
</evidence>
<dbReference type="EnsemblMetazoa" id="ACOM037008-RA">
    <property type="protein sequence ID" value="ACOM037008-PA.1"/>
    <property type="gene ID" value="ACOM037008"/>
</dbReference>
<dbReference type="AlphaFoldDB" id="A0A8W7PSM8"/>
<sequence>MSLRTSNRSYPGWPITPLELNVMRCWDGSSIIRLWAPRMAVTRANTVGTPLSQPPDEPKETTPTCKLSPLSCTVSGPPESLLQAARPPSPDWQMFWASISHSNPLHPARQSALVMTGFSTTSESAGLAVEYIPYPDTVPISPAKTDRLNPIGVHDQFVQPHHRDVIAHVEQIVPGMANNAARAERDALLGRFLDHPVVGTQYGGTVGNGCTGIDSGVDTPNTCVELSEQRHLIGELTGASFLAVDDATVGCVLRRRWCAEIDRKVSFDVIEFLDRTHLVPIDSVGGGRDSR</sequence>